<proteinExistence type="predicted"/>
<dbReference type="EMBL" id="BAWO01000054">
    <property type="protein sequence ID" value="GAJ40944.1"/>
    <property type="molecule type" value="Genomic_DNA"/>
</dbReference>
<dbReference type="InterPro" id="IPR051257">
    <property type="entry name" value="Diverse_CBS-Domain"/>
</dbReference>
<comment type="caution">
    <text evidence="4">The sequence shown here is derived from an EMBL/GenBank/DDBJ whole genome shotgun (WGS) entry which is preliminary data.</text>
</comment>
<dbReference type="PROSITE" id="PS51371">
    <property type="entry name" value="CBS"/>
    <property type="match status" value="2"/>
</dbReference>
<dbReference type="AlphaFoldDB" id="A0A023DI20"/>
<gene>
    <name evidence="4" type="ORF">GCA01S_054_00280</name>
</gene>
<dbReference type="Pfam" id="PF00571">
    <property type="entry name" value="CBS"/>
    <property type="match status" value="2"/>
</dbReference>
<protein>
    <recommendedName>
        <fullName evidence="3">CBS domain-containing protein</fullName>
    </recommendedName>
</protein>
<evidence type="ECO:0000256" key="2">
    <source>
        <dbReference type="PROSITE-ProRule" id="PRU00703"/>
    </source>
</evidence>
<evidence type="ECO:0000259" key="3">
    <source>
        <dbReference type="PROSITE" id="PS51371"/>
    </source>
</evidence>
<dbReference type="InterPro" id="IPR000644">
    <property type="entry name" value="CBS_dom"/>
</dbReference>
<dbReference type="PANTHER" id="PTHR43080:SF2">
    <property type="entry name" value="CBS DOMAIN-CONTAINING PROTEIN"/>
    <property type="match status" value="1"/>
</dbReference>
<sequence>MNNNNSGNKVQHIMTKNVATVSPNQTVQEAAQIMSQKNIGALPVVENGQVKGMITDRDITLRTSAQGKDPASTPVSEVMTNRVITGTPDMSVQEAANVMAQHQVRRLPIVENNQLQGMVALGDIATNSASDEAAGQALTNISEPSQPQG</sequence>
<dbReference type="Proteomes" id="UP000023561">
    <property type="component" value="Unassembled WGS sequence"/>
</dbReference>
<dbReference type="InterPro" id="IPR046342">
    <property type="entry name" value="CBS_dom_sf"/>
</dbReference>
<dbReference type="PANTHER" id="PTHR43080">
    <property type="entry name" value="CBS DOMAIN-CONTAINING PROTEIN CBSX3, MITOCHONDRIAL"/>
    <property type="match status" value="1"/>
</dbReference>
<keyword evidence="1 2" id="KW-0129">CBS domain</keyword>
<evidence type="ECO:0000313" key="4">
    <source>
        <dbReference type="EMBL" id="GAJ40944.1"/>
    </source>
</evidence>
<organism evidence="4 5">
    <name type="scientific">Parageobacillus caldoxylosilyticus NBRC 107762</name>
    <dbReference type="NCBI Taxonomy" id="1220594"/>
    <lineage>
        <taxon>Bacteria</taxon>
        <taxon>Bacillati</taxon>
        <taxon>Bacillota</taxon>
        <taxon>Bacilli</taxon>
        <taxon>Bacillales</taxon>
        <taxon>Anoxybacillaceae</taxon>
        <taxon>Saccharococcus</taxon>
    </lineage>
</organism>
<dbReference type="CDD" id="cd04622">
    <property type="entry name" value="CBS_pair_HRP1_like"/>
    <property type="match status" value="1"/>
</dbReference>
<reference evidence="4 5" key="1">
    <citation type="submission" date="2014-04" db="EMBL/GenBank/DDBJ databases">
        <title>Whole genome shotgun sequence of Geobacillus caldoxylosilyticus NBRC 107762.</title>
        <authorList>
            <person name="Hosoyama A."/>
            <person name="Hosoyama Y."/>
            <person name="Katano-Makiyama Y."/>
            <person name="Tsuchikane K."/>
            <person name="Ohji S."/>
            <person name="Ichikawa N."/>
            <person name="Yamazoe A."/>
            <person name="Fujita N."/>
        </authorList>
    </citation>
    <scope>NUCLEOTIDE SEQUENCE [LARGE SCALE GENOMIC DNA]</scope>
    <source>
        <strain evidence="4 5">NBRC 107762</strain>
    </source>
</reference>
<evidence type="ECO:0000313" key="5">
    <source>
        <dbReference type="Proteomes" id="UP000023561"/>
    </source>
</evidence>
<feature type="domain" description="CBS" evidence="3">
    <location>
        <begin position="14"/>
        <end position="70"/>
    </location>
</feature>
<keyword evidence="5" id="KW-1185">Reference proteome</keyword>
<dbReference type="SUPFAM" id="SSF54631">
    <property type="entry name" value="CBS-domain pair"/>
    <property type="match status" value="1"/>
</dbReference>
<evidence type="ECO:0000256" key="1">
    <source>
        <dbReference type="ARBA" id="ARBA00023122"/>
    </source>
</evidence>
<feature type="domain" description="CBS" evidence="3">
    <location>
        <begin position="79"/>
        <end position="135"/>
    </location>
</feature>
<dbReference type="SMART" id="SM00116">
    <property type="entry name" value="CBS"/>
    <property type="match status" value="2"/>
</dbReference>
<name>A0A023DI20_9BACL</name>
<accession>A0A023DI20</accession>
<dbReference type="Gene3D" id="3.10.580.10">
    <property type="entry name" value="CBS-domain"/>
    <property type="match status" value="1"/>
</dbReference>